<dbReference type="PANTHER" id="PTHR30432">
    <property type="entry name" value="TRANSCRIPTIONAL REGULATOR MODE"/>
    <property type="match status" value="1"/>
</dbReference>
<dbReference type="InterPro" id="IPR004606">
    <property type="entry name" value="Mop_domain"/>
</dbReference>
<dbReference type="STRING" id="190721.ACS15_4145"/>
<evidence type="ECO:0000256" key="4">
    <source>
        <dbReference type="ARBA" id="ARBA00022737"/>
    </source>
</evidence>
<dbReference type="PROSITE" id="PS51866">
    <property type="entry name" value="MOP"/>
    <property type="match status" value="2"/>
</dbReference>
<evidence type="ECO:0000256" key="1">
    <source>
        <dbReference type="ARBA" id="ARBA00008110"/>
    </source>
</evidence>
<dbReference type="EMBL" id="CP016023">
    <property type="protein sequence ID" value="ANJ74769.1"/>
    <property type="molecule type" value="Genomic_DNA"/>
</dbReference>
<dbReference type="InterPro" id="IPR008995">
    <property type="entry name" value="Mo/tungstate-bd_C_term_dom"/>
</dbReference>
<dbReference type="InterPro" id="IPR003725">
    <property type="entry name" value="ModE-bd_N"/>
</dbReference>
<name>A0A192A305_9RALS</name>
<evidence type="ECO:0000313" key="6">
    <source>
        <dbReference type="EMBL" id="ANJ74769.1"/>
    </source>
</evidence>
<dbReference type="Gene3D" id="1.10.10.10">
    <property type="entry name" value="Winged helix-like DNA-binding domain superfamily/Winged helix DNA-binding domain"/>
    <property type="match status" value="1"/>
</dbReference>
<dbReference type="Pfam" id="PF00126">
    <property type="entry name" value="HTH_1"/>
    <property type="match status" value="1"/>
</dbReference>
<keyword evidence="3 5" id="KW-0500">Molybdenum</keyword>
<dbReference type="GO" id="GO:0015689">
    <property type="term" value="P:molybdate ion transport"/>
    <property type="evidence" value="ECO:0007669"/>
    <property type="project" value="UniProtKB-UniRule"/>
</dbReference>
<accession>A0A192A305</accession>
<dbReference type="Gene3D" id="2.40.50.100">
    <property type="match status" value="2"/>
</dbReference>
<keyword evidence="7" id="KW-1185">Reference proteome</keyword>
<dbReference type="OrthoDB" id="9800709at2"/>
<evidence type="ECO:0000256" key="3">
    <source>
        <dbReference type="ARBA" id="ARBA00022505"/>
    </source>
</evidence>
<dbReference type="InterPro" id="IPR016462">
    <property type="entry name" value="ModE"/>
</dbReference>
<organism evidence="6 7">
    <name type="scientific">Ralstonia insidiosa</name>
    <dbReference type="NCBI Taxonomy" id="190721"/>
    <lineage>
        <taxon>Bacteria</taxon>
        <taxon>Pseudomonadati</taxon>
        <taxon>Pseudomonadota</taxon>
        <taxon>Betaproteobacteria</taxon>
        <taxon>Burkholderiales</taxon>
        <taxon>Burkholderiaceae</taxon>
        <taxon>Ralstonia</taxon>
    </lineage>
</organism>
<proteinExistence type="inferred from homology"/>
<dbReference type="PANTHER" id="PTHR30432:SF1">
    <property type="entry name" value="DNA-BINDING TRANSCRIPTIONAL DUAL REGULATOR MODE"/>
    <property type="match status" value="1"/>
</dbReference>
<dbReference type="SUPFAM" id="SSF46785">
    <property type="entry name" value="Winged helix' DNA-binding domain"/>
    <property type="match status" value="1"/>
</dbReference>
<dbReference type="InterPro" id="IPR036388">
    <property type="entry name" value="WH-like_DNA-bd_sf"/>
</dbReference>
<evidence type="ECO:0000256" key="5">
    <source>
        <dbReference type="PIRNR" id="PIRNR005763"/>
    </source>
</evidence>
<evidence type="ECO:0000256" key="2">
    <source>
        <dbReference type="ARBA" id="ARBA00022448"/>
    </source>
</evidence>
<dbReference type="InterPro" id="IPR036390">
    <property type="entry name" value="WH_DNA-bd_sf"/>
</dbReference>
<keyword evidence="2 5" id="KW-0813">Transport</keyword>
<dbReference type="RefSeq" id="WP_064806884.1">
    <property type="nucleotide sequence ID" value="NZ_CP016023.1"/>
</dbReference>
<dbReference type="InterPro" id="IPR005116">
    <property type="entry name" value="Transp-assoc_OB_typ1"/>
</dbReference>
<dbReference type="GeneID" id="61528228"/>
<dbReference type="NCBIfam" id="TIGR00638">
    <property type="entry name" value="Mop"/>
    <property type="match status" value="1"/>
</dbReference>
<dbReference type="GO" id="GO:0003700">
    <property type="term" value="F:DNA-binding transcription factor activity"/>
    <property type="evidence" value="ECO:0007669"/>
    <property type="project" value="InterPro"/>
</dbReference>
<dbReference type="InterPro" id="IPR051815">
    <property type="entry name" value="Molybdate_resp_trans_reg"/>
</dbReference>
<dbReference type="SUPFAM" id="SSF50331">
    <property type="entry name" value="MOP-like"/>
    <property type="match status" value="2"/>
</dbReference>
<dbReference type="InterPro" id="IPR000847">
    <property type="entry name" value="LysR_HTH_N"/>
</dbReference>
<reference evidence="7" key="1">
    <citation type="submission" date="2016-06" db="EMBL/GenBank/DDBJ databases">
        <authorList>
            <person name="Xu Y."/>
            <person name="Nagy A."/>
            <person name="Yan X."/>
            <person name="Kim S.W."/>
            <person name="Haley B."/>
            <person name="Liu N.T."/>
            <person name="Nou X."/>
        </authorList>
    </citation>
    <scope>NUCLEOTIDE SEQUENCE [LARGE SCALE GENOMIC DNA]</scope>
    <source>
        <strain evidence="7">ATCC 49129</strain>
    </source>
</reference>
<gene>
    <name evidence="6" type="ORF">A9Y76_19545</name>
</gene>
<keyword evidence="4" id="KW-0677">Repeat</keyword>
<protein>
    <submittedName>
        <fullName evidence="6">Molybdenum-dependent transcriptional regulator</fullName>
    </submittedName>
</protein>
<dbReference type="Proteomes" id="UP000078572">
    <property type="component" value="Chromosome 2"/>
</dbReference>
<sequence>MLELDGTIWLRAGEDNWGGHGRIELLSAIGQTGSITAGAKAVGLSYKAAWDAIDTMNNLAGEPLVVRTTGGKGGGGSVLTPRAQRLIDSFRVLEAEHRRFVERLDAAAHAASEDLNVLRRLMLRTSARNTLFGTVESVASGAVNDAVTLRLPGGQAVVATITQESTQTLGLAPGVQAVALIKAPAVMLLRRMGDRTGDGMGEWRLSAENQLPCVVTEIRDGAVQAEVRLRLLDANATSAGETVLVAMLSRTAVETLALAEGVEAVAVFEASSVILGLA</sequence>
<dbReference type="PIRSF" id="PIRSF005763">
    <property type="entry name" value="Txn_reg_ModE"/>
    <property type="match status" value="1"/>
</dbReference>
<evidence type="ECO:0000313" key="7">
    <source>
        <dbReference type="Proteomes" id="UP000078572"/>
    </source>
</evidence>
<dbReference type="Pfam" id="PF03459">
    <property type="entry name" value="TOBE"/>
    <property type="match status" value="2"/>
</dbReference>
<dbReference type="GO" id="GO:0030151">
    <property type="term" value="F:molybdenum ion binding"/>
    <property type="evidence" value="ECO:0007669"/>
    <property type="project" value="UniProtKB-UniRule"/>
</dbReference>
<comment type="similarity">
    <text evidence="1 5">Belongs to the ModE family.</text>
</comment>
<dbReference type="NCBIfam" id="TIGR00637">
    <property type="entry name" value="ModE_repress"/>
    <property type="match status" value="1"/>
</dbReference>
<dbReference type="AlphaFoldDB" id="A0A192A305"/>